<feature type="domain" description="MIP18 family-like" evidence="1">
    <location>
        <begin position="11"/>
        <end position="83"/>
    </location>
</feature>
<evidence type="ECO:0000259" key="1">
    <source>
        <dbReference type="Pfam" id="PF01883"/>
    </source>
</evidence>
<dbReference type="PANTHER" id="PTHR42831:SF1">
    <property type="entry name" value="FE-S PROTEIN MATURATION AUXILIARY FACTOR YITW"/>
    <property type="match status" value="1"/>
</dbReference>
<evidence type="ECO:0000313" key="3">
    <source>
        <dbReference type="Proteomes" id="UP000051931"/>
    </source>
</evidence>
<keyword evidence="2" id="KW-0489">Methyltransferase</keyword>
<dbReference type="PANTHER" id="PTHR42831">
    <property type="entry name" value="FE-S PROTEIN MATURATION AUXILIARY FACTOR YITW"/>
    <property type="match status" value="1"/>
</dbReference>
<reference evidence="2 3" key="1">
    <citation type="journal article" date="2015" name="Genome Announc.">
        <title>Expanding the biotechnology potential of lactobacilli through comparative genomics of 213 strains and associated genera.</title>
        <authorList>
            <person name="Sun Z."/>
            <person name="Harris H.M."/>
            <person name="McCann A."/>
            <person name="Guo C."/>
            <person name="Argimon S."/>
            <person name="Zhang W."/>
            <person name="Yang X."/>
            <person name="Jeffery I.B."/>
            <person name="Cooney J.C."/>
            <person name="Kagawa T.F."/>
            <person name="Liu W."/>
            <person name="Song Y."/>
            <person name="Salvetti E."/>
            <person name="Wrobel A."/>
            <person name="Rasinkangas P."/>
            <person name="Parkhill J."/>
            <person name="Rea M.C."/>
            <person name="O'Sullivan O."/>
            <person name="Ritari J."/>
            <person name="Douillard F.P."/>
            <person name="Paul Ross R."/>
            <person name="Yang R."/>
            <person name="Briner A.E."/>
            <person name="Felis G.E."/>
            <person name="de Vos W.M."/>
            <person name="Barrangou R."/>
            <person name="Klaenhammer T.R."/>
            <person name="Caufield P.W."/>
            <person name="Cui Y."/>
            <person name="Zhang H."/>
            <person name="O'Toole P.W."/>
        </authorList>
    </citation>
    <scope>NUCLEOTIDE SEQUENCE [LARGE SCALE GENOMIC DNA]</scope>
    <source>
        <strain evidence="2 3">DSM 15354</strain>
    </source>
</reference>
<name>A0A0R1S7D2_9LACO</name>
<dbReference type="InterPro" id="IPR002744">
    <property type="entry name" value="MIP18-like"/>
</dbReference>
<protein>
    <submittedName>
        <fullName evidence="2">N-6 Adenine-specific DNA methylase YitW</fullName>
    </submittedName>
</protein>
<proteinExistence type="predicted"/>
<dbReference type="Proteomes" id="UP000051931">
    <property type="component" value="Unassembled WGS sequence"/>
</dbReference>
<comment type="caution">
    <text evidence="2">The sequence shown here is derived from an EMBL/GenBank/DDBJ whole genome shotgun (WGS) entry which is preliminary data.</text>
</comment>
<dbReference type="InterPro" id="IPR052339">
    <property type="entry name" value="Fe-S_Maturation_MIP18"/>
</dbReference>
<dbReference type="EMBL" id="AZFB01000007">
    <property type="protein sequence ID" value="KRL62746.1"/>
    <property type="molecule type" value="Genomic_DNA"/>
</dbReference>
<dbReference type="PATRIC" id="fig|1122152.4.peg.1249"/>
<gene>
    <name evidence="2" type="ORF">FC23_GL001216</name>
</gene>
<sequence length="107" mass="12166">MKKMRAPEVIKDEIIKQLTTVVDPELGIDIVNMGFVYSIDLDEDGICLVELTLEILGCPLEIVLAKMIKEVLVKIPEVKNVDVEFRTQPRWTKERMSDYAKFALGVS</sequence>
<dbReference type="GO" id="GO:0032259">
    <property type="term" value="P:methylation"/>
    <property type="evidence" value="ECO:0007669"/>
    <property type="project" value="UniProtKB-KW"/>
</dbReference>
<keyword evidence="3" id="KW-1185">Reference proteome</keyword>
<dbReference type="GO" id="GO:0008168">
    <property type="term" value="F:methyltransferase activity"/>
    <property type="evidence" value="ECO:0007669"/>
    <property type="project" value="UniProtKB-KW"/>
</dbReference>
<dbReference type="Pfam" id="PF01883">
    <property type="entry name" value="FeS_assembly_P"/>
    <property type="match status" value="1"/>
</dbReference>
<accession>A0A0R1S7D2</accession>
<evidence type="ECO:0000313" key="2">
    <source>
        <dbReference type="EMBL" id="KRL62746.1"/>
    </source>
</evidence>
<dbReference type="InterPro" id="IPR034904">
    <property type="entry name" value="FSCA_dom_sf"/>
</dbReference>
<dbReference type="eggNOG" id="COG2151">
    <property type="taxonomic scope" value="Bacteria"/>
</dbReference>
<dbReference type="STRING" id="1122152.GCA_000425905_01203"/>
<keyword evidence="2" id="KW-0808">Transferase</keyword>
<dbReference type="SUPFAM" id="SSF117916">
    <property type="entry name" value="Fe-S cluster assembly (FSCA) domain-like"/>
    <property type="match status" value="1"/>
</dbReference>
<dbReference type="Gene3D" id="3.30.300.130">
    <property type="entry name" value="Fe-S cluster assembly (FSCA)"/>
    <property type="match status" value="1"/>
</dbReference>
<dbReference type="AlphaFoldDB" id="A0A0R1S7D2"/>
<organism evidence="2 3">
    <name type="scientific">Lactobacillus psittaci DSM 15354</name>
    <dbReference type="NCBI Taxonomy" id="1122152"/>
    <lineage>
        <taxon>Bacteria</taxon>
        <taxon>Bacillati</taxon>
        <taxon>Bacillota</taxon>
        <taxon>Bacilli</taxon>
        <taxon>Lactobacillales</taxon>
        <taxon>Lactobacillaceae</taxon>
        <taxon>Lactobacillus</taxon>
    </lineage>
</organism>